<evidence type="ECO:0000313" key="2">
    <source>
        <dbReference type="EMBL" id="KAJ8763047.1"/>
    </source>
</evidence>
<dbReference type="Proteomes" id="UP001159364">
    <property type="component" value="Linkage Group LG06"/>
</dbReference>
<protein>
    <submittedName>
        <fullName evidence="2">Uncharacterized protein</fullName>
    </submittedName>
</protein>
<evidence type="ECO:0000256" key="1">
    <source>
        <dbReference type="SAM" id="MobiDB-lite"/>
    </source>
</evidence>
<keyword evidence="3" id="KW-1185">Reference proteome</keyword>
<dbReference type="AlphaFoldDB" id="A0AAV8T8C4"/>
<comment type="caution">
    <text evidence="2">The sequence shown here is derived from an EMBL/GenBank/DDBJ whole genome shotgun (WGS) entry which is preliminary data.</text>
</comment>
<name>A0AAV8T8C4_9ROSI</name>
<dbReference type="EMBL" id="JAIWQS010000006">
    <property type="protein sequence ID" value="KAJ8763047.1"/>
    <property type="molecule type" value="Genomic_DNA"/>
</dbReference>
<reference evidence="2 3" key="1">
    <citation type="submission" date="2021-09" db="EMBL/GenBank/DDBJ databases">
        <title>Genomic insights and catalytic innovation underlie evolution of tropane alkaloids biosynthesis.</title>
        <authorList>
            <person name="Wang Y.-J."/>
            <person name="Tian T."/>
            <person name="Huang J.-P."/>
            <person name="Huang S.-X."/>
        </authorList>
    </citation>
    <scope>NUCLEOTIDE SEQUENCE [LARGE SCALE GENOMIC DNA]</scope>
    <source>
        <strain evidence="2">KIB-2018</strain>
        <tissue evidence="2">Leaf</tissue>
    </source>
</reference>
<sequence>MQSTPNNMQNKQRMDSGSRFASLALNIESNFSAKDHKDIPIEDTLAKKKSLLASNRSRGPYRQNEATTSTKGWAPMPPLNNGTIISQPNVIPNTRASSVNISQAHLEAATATSFGMAMQGLEFLVRTTTLDPRKHIFIVISEPTDQFLKNEATVVEADPPQQP</sequence>
<feature type="region of interest" description="Disordered" evidence="1">
    <location>
        <begin position="51"/>
        <end position="81"/>
    </location>
</feature>
<evidence type="ECO:0000313" key="3">
    <source>
        <dbReference type="Proteomes" id="UP001159364"/>
    </source>
</evidence>
<organism evidence="2 3">
    <name type="scientific">Erythroxylum novogranatense</name>
    <dbReference type="NCBI Taxonomy" id="1862640"/>
    <lineage>
        <taxon>Eukaryota</taxon>
        <taxon>Viridiplantae</taxon>
        <taxon>Streptophyta</taxon>
        <taxon>Embryophyta</taxon>
        <taxon>Tracheophyta</taxon>
        <taxon>Spermatophyta</taxon>
        <taxon>Magnoliopsida</taxon>
        <taxon>eudicotyledons</taxon>
        <taxon>Gunneridae</taxon>
        <taxon>Pentapetalae</taxon>
        <taxon>rosids</taxon>
        <taxon>fabids</taxon>
        <taxon>Malpighiales</taxon>
        <taxon>Erythroxylaceae</taxon>
        <taxon>Erythroxylum</taxon>
    </lineage>
</organism>
<gene>
    <name evidence="2" type="ORF">K2173_023252</name>
</gene>
<proteinExistence type="predicted"/>
<accession>A0AAV8T8C4</accession>